<name>A0A5M9QHJ6_9HELI</name>
<evidence type="ECO:0000313" key="2">
    <source>
        <dbReference type="Proteomes" id="UP000323707"/>
    </source>
</evidence>
<organism evidence="1 2">
    <name type="scientific">Helicobacter canis</name>
    <dbReference type="NCBI Taxonomy" id="29419"/>
    <lineage>
        <taxon>Bacteria</taxon>
        <taxon>Pseudomonadati</taxon>
        <taxon>Campylobacterota</taxon>
        <taxon>Epsilonproteobacteria</taxon>
        <taxon>Campylobacterales</taxon>
        <taxon>Helicobacteraceae</taxon>
        <taxon>Helicobacter</taxon>
    </lineage>
</organism>
<dbReference type="RefSeq" id="WP_150337718.1">
    <property type="nucleotide sequence ID" value="NZ_JAERIX010000024.1"/>
</dbReference>
<dbReference type="AlphaFoldDB" id="A0A5M9QHJ6"/>
<dbReference type="InterPro" id="IPR032811">
    <property type="entry name" value="Put_conjugal_transfer"/>
</dbReference>
<dbReference type="EMBL" id="VXKE01000021">
    <property type="protein sequence ID" value="KAA8707701.1"/>
    <property type="molecule type" value="Genomic_DNA"/>
</dbReference>
<proteinExistence type="predicted"/>
<sequence length="543" mass="58644">MRIYPHRLALWAFAASASFGLEFGVMGNVSAGMGGAGVALKNSPFALYYNPALLSAENSVRFGYSLGIGVREKNLDKIANINLENFAVSAEKFASLIGSAVGGGTGGVNTGAFESVLDSALDKTLGGGSAGQSLEQKLEAFQQQNPDPSQWGQLVQNIKQEANSSQALSQEQKELLDSLAGSVDFGNLQVDSNGNITNIDINFGGNLGLDQAIKDFANLKSALEENALNFTSQNGVALQFAPAFLRGTLGTFGVGLFSSFYGATSAKIDPNRTALIIASGKDYYKIDAKDGNFSYTQTTEDDYKQHSLEYALQQGNAHSVLTRGFWITEIPIGYAHTFYFSNVNWNLGVSARLMSASNTISNIALSTKTDFATEGKNFLAGKNFETKTAVAVDVGTMLEIDLPNFRYLTFGIVAKNVNTPRFQYSTGEVEIKPQYRAGFAYNQNNFVFAFDVDLWKNEMLSDSFNRPFSQMIGGGVKFDIKAIDLRAGLMKDLRQDDGLIITGGVNILGFLDIAVQAGTELGEAQGYRFPRYLNVRVGGNISF</sequence>
<accession>A0A5M9QHJ6</accession>
<protein>
    <submittedName>
        <fullName evidence="1">Conjugal transfer protein TraF</fullName>
    </submittedName>
</protein>
<comment type="caution">
    <text evidence="1">The sequence shown here is derived from an EMBL/GenBank/DDBJ whole genome shotgun (WGS) entry which is preliminary data.</text>
</comment>
<dbReference type="Pfam" id="PF13729">
    <property type="entry name" value="TraF_2"/>
    <property type="match status" value="1"/>
</dbReference>
<dbReference type="Proteomes" id="UP000323707">
    <property type="component" value="Unassembled WGS sequence"/>
</dbReference>
<reference evidence="1 2" key="1">
    <citation type="submission" date="2019-09" db="EMBL/GenBank/DDBJ databases">
        <title>Draft genome sequence of various Type strains from the CCUG.</title>
        <authorList>
            <person name="Pineiro-Iglesias B."/>
            <person name="Tunovic T."/>
            <person name="Unosson C."/>
            <person name="Inganas E."/>
            <person name="Ohlen M."/>
            <person name="Cardew S."/>
            <person name="Jensie-Markopoulos S."/>
            <person name="Salva-Serra F."/>
            <person name="Jaen-Luchoro D."/>
            <person name="Karlsson R."/>
            <person name="Svensson-Stadler L."/>
            <person name="Chun J."/>
            <person name="Moore E."/>
        </authorList>
    </citation>
    <scope>NUCLEOTIDE SEQUENCE [LARGE SCALE GENOMIC DNA]</scope>
    <source>
        <strain evidence="1 2">CCUG 32756T</strain>
    </source>
</reference>
<evidence type="ECO:0000313" key="1">
    <source>
        <dbReference type="EMBL" id="KAA8707701.1"/>
    </source>
</evidence>
<gene>
    <name evidence="1" type="ORF">F4V45_07460</name>
</gene>